<dbReference type="InterPro" id="IPR057981">
    <property type="entry name" value="TPR_LAA1-like_C"/>
</dbReference>
<feature type="compositionally biased region" description="Low complexity" evidence="2">
    <location>
        <begin position="429"/>
        <end position="441"/>
    </location>
</feature>
<feature type="region of interest" description="Disordered" evidence="2">
    <location>
        <begin position="411"/>
        <end position="463"/>
    </location>
</feature>
<comment type="similarity">
    <text evidence="1">Belongs to the HEATR5 family.</text>
</comment>
<dbReference type="GO" id="GO:0005829">
    <property type="term" value="C:cytosol"/>
    <property type="evidence" value="ECO:0007669"/>
    <property type="project" value="GOC"/>
</dbReference>
<dbReference type="Proteomes" id="UP001362899">
    <property type="component" value="Unassembled WGS sequence"/>
</dbReference>
<evidence type="ECO:0000313" key="4">
    <source>
        <dbReference type="EMBL" id="GMM51723.1"/>
    </source>
</evidence>
<evidence type="ECO:0000313" key="5">
    <source>
        <dbReference type="Proteomes" id="UP001362899"/>
    </source>
</evidence>
<dbReference type="PANTHER" id="PTHR21663:SF0">
    <property type="entry name" value="HEAT REPEAT-CONTAINING PROTEIN 5B"/>
    <property type="match status" value="1"/>
</dbReference>
<feature type="compositionally biased region" description="Polar residues" evidence="2">
    <location>
        <begin position="442"/>
        <end position="461"/>
    </location>
</feature>
<dbReference type="Pfam" id="PF20210">
    <property type="entry name" value="Laa1_Sip1_HTR5"/>
    <property type="match status" value="1"/>
</dbReference>
<name>A0AAV5RJW1_STABA</name>
<dbReference type="InterPro" id="IPR040108">
    <property type="entry name" value="Laa1/Sip1/HEATR5"/>
</dbReference>
<evidence type="ECO:0000259" key="3">
    <source>
        <dbReference type="Pfam" id="PF25808"/>
    </source>
</evidence>
<evidence type="ECO:0000256" key="2">
    <source>
        <dbReference type="SAM" id="MobiDB-lite"/>
    </source>
</evidence>
<dbReference type="GO" id="GO:0008104">
    <property type="term" value="P:intracellular protein localization"/>
    <property type="evidence" value="ECO:0007669"/>
    <property type="project" value="TreeGrafter"/>
</dbReference>
<dbReference type="GO" id="GO:0030139">
    <property type="term" value="C:endocytic vesicle"/>
    <property type="evidence" value="ECO:0007669"/>
    <property type="project" value="TreeGrafter"/>
</dbReference>
<dbReference type="GO" id="GO:0016020">
    <property type="term" value="C:membrane"/>
    <property type="evidence" value="ECO:0007669"/>
    <property type="project" value="TreeGrafter"/>
</dbReference>
<proteinExistence type="inferred from homology"/>
<dbReference type="GO" id="GO:0005794">
    <property type="term" value="C:Golgi apparatus"/>
    <property type="evidence" value="ECO:0007669"/>
    <property type="project" value="TreeGrafter"/>
</dbReference>
<dbReference type="InterPro" id="IPR011989">
    <property type="entry name" value="ARM-like"/>
</dbReference>
<gene>
    <name evidence="4" type="ORF">DASB73_026860</name>
</gene>
<sequence>MASVPRLDESTKAEKLALRALEFFVDSNVYVRTNGNLDSVFNELKLALRLMAVRNPNAQSHALRSALGMLIEGICLRPDSGKIRLDLLGLLIRMVDQKNGYKYNPMKHLAISGLGYLVRHVRAENKQVATNVYIVCLESWKVAPQTPETLKYRQTIIWTLTQAVNNNVSIPQAKISARAARSIIESSSDAESVKRSFQLLTELCKIEAGQHYMLKRLEVVYALFHKSGASFEDEEVRQASAAFYCASLLHLNPPEFKFSFVTVIQLYTKLSQQQHNTEAAHNYRLDGYIRLLKCLLAHFMQTANDVTSELDDWLAPTITQIHLTAAKDLFMFIYSKLTDAAKITAINTLLKLVTQAQPEGRSPKGSILLESTLACLDTAISSVGFALEPIAEPIQLATLGLLMNDNAVSDQAEVTPEKSETGSNVHARSSSWSSSKGSSNSADQISRSNSTSKAVAKSTKTSHAHNAAHNVGIQSLSSMSQMLITSCLVSLVNISPSLLVPTMELCLKQFDSMHNLNSQKTAIAYVLSAMTAESQKLSLYSDMGLILKTIDIAVYLVKKRENFEGYNIAWILFSGIFRLGSDAVRHLVPQLLVLWGSHLSADACDSQASVERTLTGLYAFLVHNPNLVTKDVAYRIGKMLTIVWNNIESTQPNPLIRGRLLQCFERILDFQKDLCPASLLMKYVAHFSSTGSYDKGVGVAISSAILPTKITKDKTKSRGKKESKLVELVEPHSAVENGLSFSIGGCLTNDPDYLIIKEENDDKLPDDKYTRVVNMAVQVTAKMLPRQPTRIQESVLSSLYNELHTAFSSSSTRKTAVIRNVAKFMEKTSQFGLKLDDRTILVGLAVLRQLLQSDNFAVRQSAAEASKMIFANADPKVSEQHLLPFVKELVDSIISIASSDPATYDYIVAGSALSIGCLTCLYPNSAMLDTIERNIMPLAESPQEVVSVASLICIEKSLETGAQLDPKLFRKSIKLITSVFLKDIHSTSHLFQKHIALLLIKCVDRLGPLSVEEENFELTHLIYSLASVLQRSTDVDVSVIGSDILVSLHNYSRGDIDWSVCFRYWSSVLHSPESSDKLLESATSGLALQQNISDSDRDALWIVMDAKPKNVGVKKLLELSLDSSTRSETADSQLSCIVATLKWVQLLSNVVTKPRTFLQPKIKKEDYMVAQDEDSSLGVHSDDHNEQFSFEARGFALKLLLRLLQQLGENVNVKIRIVGDIVKLAFTAITSPIYLLQEQGLLLMNEIIVSFGDLPDPDFPQISLLEQYQVQIVSALSSSFAKDSTPSTALLALYTCGIVLRSQIFAKEKFSRLLKILEDSVDSVEIDVNGKEEDYENFILGSLQMTSNAKKVLQISVVGVWAVLRIRKAEEIGEDLLKREGSLVQLWERYLLEFARLSSPNSNLSSTSLKEAIEQMKDTLSCDLMEPVFQRCWMLFVKALAVEDEKVNDEQFAFMLYGLSIQALTTHEQSHRRLVLETLESLISKHRSFVDFIDELLPALYSQMLDNIHDDQLVVLKIVQTLAQNLDKSDENVDIMFEMVKITVLPLRTCFPHLFDEVFSSKIELEESNEIRDTKSDTKIKLVRATLNTMMDIVQGFPEIVQDDLWVCLIKIFEKVNQTEPSLAAPSFKRLLEMLNVYINIHESHPVLDSLLNSFDNTLSAAELQGNSRINSLLICTAILCTSTNFFVSPRALQLVDLYAQVLTKEINEQPEVGIPFIITVFKSCYSKPEIGLLIMRSSLPLLVNLAVNEQTSTALMATDALTVFAGLSKQAQCLAIVIPTIIAVANKTSDIEIREPRSRQQLMRLVTKEPNGFKQVVQSMSFEDTTRLQELMRANDTDQDTSSDEEDVGGITLTSFD</sequence>
<evidence type="ECO:0000256" key="1">
    <source>
        <dbReference type="ARBA" id="ARBA00008304"/>
    </source>
</evidence>
<feature type="domain" description="LAA1-like C-terminal TPR repeats" evidence="3">
    <location>
        <begin position="1731"/>
        <end position="1845"/>
    </location>
</feature>
<keyword evidence="5" id="KW-1185">Reference proteome</keyword>
<dbReference type="EMBL" id="BTGC01000008">
    <property type="protein sequence ID" value="GMM51723.1"/>
    <property type="molecule type" value="Genomic_DNA"/>
</dbReference>
<dbReference type="PANTHER" id="PTHR21663">
    <property type="entry name" value="HYPOTHETICAL HEAT DOMAIN-CONTAINING"/>
    <property type="match status" value="1"/>
</dbReference>
<protein>
    <submittedName>
        <fullName evidence="4">Laa1 protein</fullName>
    </submittedName>
</protein>
<feature type="compositionally biased region" description="Acidic residues" evidence="2">
    <location>
        <begin position="1838"/>
        <end position="1849"/>
    </location>
</feature>
<dbReference type="InterPro" id="IPR016024">
    <property type="entry name" value="ARM-type_fold"/>
</dbReference>
<dbReference type="SUPFAM" id="SSF48371">
    <property type="entry name" value="ARM repeat"/>
    <property type="match status" value="3"/>
</dbReference>
<dbReference type="GO" id="GO:0006897">
    <property type="term" value="P:endocytosis"/>
    <property type="evidence" value="ECO:0007669"/>
    <property type="project" value="TreeGrafter"/>
</dbReference>
<organism evidence="4 5">
    <name type="scientific">Starmerella bacillaris</name>
    <name type="common">Yeast</name>
    <name type="synonym">Candida zemplinina</name>
    <dbReference type="NCBI Taxonomy" id="1247836"/>
    <lineage>
        <taxon>Eukaryota</taxon>
        <taxon>Fungi</taxon>
        <taxon>Dikarya</taxon>
        <taxon>Ascomycota</taxon>
        <taxon>Saccharomycotina</taxon>
        <taxon>Dipodascomycetes</taxon>
        <taxon>Dipodascales</taxon>
        <taxon>Trichomonascaceae</taxon>
        <taxon>Starmerella</taxon>
    </lineage>
</organism>
<dbReference type="InterPro" id="IPR046837">
    <property type="entry name" value="Laa1/Sip1/HEATR5-like_HEAT"/>
</dbReference>
<feature type="region of interest" description="Disordered" evidence="2">
    <location>
        <begin position="1834"/>
        <end position="1858"/>
    </location>
</feature>
<accession>A0AAV5RJW1</accession>
<reference evidence="4 5" key="1">
    <citation type="journal article" date="2023" name="Elife">
        <title>Identification of key yeast species and microbe-microbe interactions impacting larval growth of Drosophila in the wild.</title>
        <authorList>
            <person name="Mure A."/>
            <person name="Sugiura Y."/>
            <person name="Maeda R."/>
            <person name="Honda K."/>
            <person name="Sakurai N."/>
            <person name="Takahashi Y."/>
            <person name="Watada M."/>
            <person name="Katoh T."/>
            <person name="Gotoh A."/>
            <person name="Gotoh Y."/>
            <person name="Taniguchi I."/>
            <person name="Nakamura K."/>
            <person name="Hayashi T."/>
            <person name="Katayama T."/>
            <person name="Uemura T."/>
            <person name="Hattori Y."/>
        </authorList>
    </citation>
    <scope>NUCLEOTIDE SEQUENCE [LARGE SCALE GENOMIC DNA]</scope>
    <source>
        <strain evidence="4 5">SB-73</strain>
    </source>
</reference>
<dbReference type="GO" id="GO:0042147">
    <property type="term" value="P:retrograde transport, endosome to Golgi"/>
    <property type="evidence" value="ECO:0007669"/>
    <property type="project" value="TreeGrafter"/>
</dbReference>
<comment type="caution">
    <text evidence="4">The sequence shown here is derived from an EMBL/GenBank/DDBJ whole genome shotgun (WGS) entry which is preliminary data.</text>
</comment>
<dbReference type="Pfam" id="PF25808">
    <property type="entry name" value="TPR_LAA1_C"/>
    <property type="match status" value="1"/>
</dbReference>
<dbReference type="Gene3D" id="1.25.10.10">
    <property type="entry name" value="Leucine-rich Repeat Variant"/>
    <property type="match status" value="1"/>
</dbReference>